<dbReference type="Gene3D" id="4.10.240.10">
    <property type="entry name" value="Zn(2)-C6 fungal-type DNA-binding domain"/>
    <property type="match status" value="1"/>
</dbReference>
<dbReference type="GeneID" id="92183328"/>
<evidence type="ECO:0000256" key="4">
    <source>
        <dbReference type="ARBA" id="ARBA00023015"/>
    </source>
</evidence>
<feature type="compositionally biased region" description="Basic and acidic residues" evidence="8">
    <location>
        <begin position="1"/>
        <end position="10"/>
    </location>
</feature>
<dbReference type="InterPro" id="IPR051615">
    <property type="entry name" value="Transcr_Regulatory_Elem"/>
</dbReference>
<dbReference type="PANTHER" id="PTHR31313">
    <property type="entry name" value="TY1 ENHANCER ACTIVATOR"/>
    <property type="match status" value="1"/>
</dbReference>
<keyword evidence="2" id="KW-0479">Metal-binding</keyword>
<keyword evidence="5" id="KW-0238">DNA-binding</keyword>
<evidence type="ECO:0000313" key="11">
    <source>
        <dbReference type="Proteomes" id="UP001388673"/>
    </source>
</evidence>
<evidence type="ECO:0000256" key="6">
    <source>
        <dbReference type="ARBA" id="ARBA00023163"/>
    </source>
</evidence>
<dbReference type="GO" id="GO:0000981">
    <property type="term" value="F:DNA-binding transcription factor activity, RNA polymerase II-specific"/>
    <property type="evidence" value="ECO:0007669"/>
    <property type="project" value="InterPro"/>
</dbReference>
<comment type="subcellular location">
    <subcellularLocation>
        <location evidence="1">Nucleus</location>
    </subcellularLocation>
</comment>
<evidence type="ECO:0000256" key="1">
    <source>
        <dbReference type="ARBA" id="ARBA00004123"/>
    </source>
</evidence>
<gene>
    <name evidence="10" type="ORF">IAR55_006070</name>
</gene>
<keyword evidence="3" id="KW-0862">Zinc</keyword>
<evidence type="ECO:0000313" key="10">
    <source>
        <dbReference type="EMBL" id="KAK8845357.1"/>
    </source>
</evidence>
<dbReference type="PROSITE" id="PS50048">
    <property type="entry name" value="ZN2_CY6_FUNGAL_2"/>
    <property type="match status" value="1"/>
</dbReference>
<dbReference type="KEGG" id="kne:92183328"/>
<dbReference type="RefSeq" id="XP_066800165.1">
    <property type="nucleotide sequence ID" value="XM_066949157.1"/>
</dbReference>
<keyword evidence="4" id="KW-0805">Transcription regulation</keyword>
<dbReference type="SMART" id="SM00066">
    <property type="entry name" value="GAL4"/>
    <property type="match status" value="1"/>
</dbReference>
<dbReference type="AlphaFoldDB" id="A0AAW0YEZ1"/>
<evidence type="ECO:0000256" key="2">
    <source>
        <dbReference type="ARBA" id="ARBA00022723"/>
    </source>
</evidence>
<dbReference type="CDD" id="cd12148">
    <property type="entry name" value="fungal_TF_MHR"/>
    <property type="match status" value="1"/>
</dbReference>
<dbReference type="EMBL" id="JBCAWK010000012">
    <property type="protein sequence ID" value="KAK8845357.1"/>
    <property type="molecule type" value="Genomic_DNA"/>
</dbReference>
<dbReference type="CDD" id="cd00067">
    <property type="entry name" value="GAL4"/>
    <property type="match status" value="1"/>
</dbReference>
<evidence type="ECO:0000256" key="7">
    <source>
        <dbReference type="ARBA" id="ARBA00023242"/>
    </source>
</evidence>
<dbReference type="InterPro" id="IPR036864">
    <property type="entry name" value="Zn2-C6_fun-type_DNA-bd_sf"/>
</dbReference>
<feature type="domain" description="Zn(2)-C6 fungal-type" evidence="9">
    <location>
        <begin position="37"/>
        <end position="67"/>
    </location>
</feature>
<dbReference type="GO" id="GO:0008270">
    <property type="term" value="F:zinc ion binding"/>
    <property type="evidence" value="ECO:0007669"/>
    <property type="project" value="InterPro"/>
</dbReference>
<dbReference type="SUPFAM" id="SSF57701">
    <property type="entry name" value="Zn2/Cys6 DNA-binding domain"/>
    <property type="match status" value="1"/>
</dbReference>
<comment type="caution">
    <text evidence="10">The sequence shown here is derived from an EMBL/GenBank/DDBJ whole genome shotgun (WGS) entry which is preliminary data.</text>
</comment>
<keyword evidence="6" id="KW-0804">Transcription</keyword>
<dbReference type="PANTHER" id="PTHR31313:SF81">
    <property type="entry name" value="TY1 ENHANCER ACTIVATOR"/>
    <property type="match status" value="1"/>
</dbReference>
<name>A0AAW0YEZ1_9TREE</name>
<evidence type="ECO:0000259" key="9">
    <source>
        <dbReference type="PROSITE" id="PS50048"/>
    </source>
</evidence>
<dbReference type="GO" id="GO:0003677">
    <property type="term" value="F:DNA binding"/>
    <property type="evidence" value="ECO:0007669"/>
    <property type="project" value="UniProtKB-KW"/>
</dbReference>
<dbReference type="InterPro" id="IPR001138">
    <property type="entry name" value="Zn2Cys6_DnaBD"/>
</dbReference>
<organism evidence="10 11">
    <name type="scientific">Kwoniella newhampshirensis</name>
    <dbReference type="NCBI Taxonomy" id="1651941"/>
    <lineage>
        <taxon>Eukaryota</taxon>
        <taxon>Fungi</taxon>
        <taxon>Dikarya</taxon>
        <taxon>Basidiomycota</taxon>
        <taxon>Agaricomycotina</taxon>
        <taxon>Tremellomycetes</taxon>
        <taxon>Tremellales</taxon>
        <taxon>Cryptococcaceae</taxon>
        <taxon>Kwoniella</taxon>
    </lineage>
</organism>
<keyword evidence="11" id="KW-1185">Reference proteome</keyword>
<dbReference type="Proteomes" id="UP001388673">
    <property type="component" value="Unassembled WGS sequence"/>
</dbReference>
<feature type="region of interest" description="Disordered" evidence="8">
    <location>
        <begin position="1"/>
        <end position="28"/>
    </location>
</feature>
<evidence type="ECO:0000256" key="8">
    <source>
        <dbReference type="SAM" id="MobiDB-lite"/>
    </source>
</evidence>
<dbReference type="GO" id="GO:0005634">
    <property type="term" value="C:nucleus"/>
    <property type="evidence" value="ECO:0007669"/>
    <property type="project" value="UniProtKB-SubCell"/>
</dbReference>
<evidence type="ECO:0000256" key="5">
    <source>
        <dbReference type="ARBA" id="ARBA00023125"/>
    </source>
</evidence>
<accession>A0AAW0YEZ1</accession>
<proteinExistence type="predicted"/>
<evidence type="ECO:0000256" key="3">
    <source>
        <dbReference type="ARBA" id="ARBA00022833"/>
    </source>
</evidence>
<dbReference type="Pfam" id="PF00172">
    <property type="entry name" value="Zn_clus"/>
    <property type="match status" value="1"/>
</dbReference>
<sequence length="641" mass="70157">MSSAEDDRRGSMPPAADNLEPLGAKKRRRNVDHVTKACDSCRTKKTRCDGVVPICGPCSRKGIECTSVKTDGRKKRGGNGNIREKLDDLMSLLRATQPAALATVTIPILSPEATGSNPASENVVALPTSPSSHPPICTANSQTIHSTSSAPEEELFSNYSVAASGDAAASNESLSPYRTEALALRPTIFSNDRLKYGPTSFWSYAPDASQGTLTPQSEKVDLRPGEWVDWAQHLPHGLNITKNIHDAALNRFGAYYAPWCMAVDMPAFLRDLEACNLVSATPTSSPTAKRTSSYSPLLHNCALLLGLHFSREIWPDLATTMSAMLPQHCSSMVTNETDDPNLSTPRALALYAACLNLRTDKSAHNIGYIHFGMAFACVQALGVNLKCDHLVDAGSGRPCMTNSHSDIPLPSIETATDDETWPYVGPGNPINGAKSMRSTVFHWSARLACILRQVVDIALSTDNEYVDRDSRVEGLLAKLESWYRDQPFRQPKSHPVPHILMMHMVYHLTVIYLLRPYFRAALSIDPSPAQRCEQAADAITELLTVFDGTHGLRNSVASITYTWIEARRAFEIIKFLRSEWLPFSPPAAEESLTSQANVGINTAGEAWGYDEFVEMLQDCLSRDGVYGASTLNLPQTCDIRS</sequence>
<keyword evidence="7" id="KW-0539">Nucleus</keyword>
<reference evidence="10 11" key="1">
    <citation type="journal article" date="2024" name="bioRxiv">
        <title>Comparative genomics of Cryptococcus and Kwoniella reveals pathogenesis evolution and contrasting karyotype dynamics via intercentromeric recombination or chromosome fusion.</title>
        <authorList>
            <person name="Coelho M.A."/>
            <person name="David-Palma M."/>
            <person name="Shea T."/>
            <person name="Bowers K."/>
            <person name="McGinley-Smith S."/>
            <person name="Mohammad A.W."/>
            <person name="Gnirke A."/>
            <person name="Yurkov A.M."/>
            <person name="Nowrousian M."/>
            <person name="Sun S."/>
            <person name="Cuomo C.A."/>
            <person name="Heitman J."/>
        </authorList>
    </citation>
    <scope>NUCLEOTIDE SEQUENCE [LARGE SCALE GENOMIC DNA]</scope>
    <source>
        <strain evidence="10 11">CBS 13917</strain>
    </source>
</reference>
<dbReference type="PROSITE" id="PS00463">
    <property type="entry name" value="ZN2_CY6_FUNGAL_1"/>
    <property type="match status" value="1"/>
</dbReference>
<protein>
    <recommendedName>
        <fullName evidence="9">Zn(2)-C6 fungal-type domain-containing protein</fullName>
    </recommendedName>
</protein>